<proteinExistence type="predicted"/>
<reference evidence="2" key="1">
    <citation type="submission" date="2022-11" db="EMBL/GenBank/DDBJ databases">
        <title>Marilongibacter aestuarii gen. nov., sp. nov., isolated from tidal flat sediment.</title>
        <authorList>
            <person name="Jiayan W."/>
        </authorList>
    </citation>
    <scope>NUCLEOTIDE SEQUENCE</scope>
    <source>
        <strain evidence="2">Z1-6</strain>
    </source>
</reference>
<keyword evidence="1" id="KW-1133">Transmembrane helix</keyword>
<organism evidence="2 3">
    <name type="scientific">Draconibacterium aestuarii</name>
    <dbReference type="NCBI Taxonomy" id="2998507"/>
    <lineage>
        <taxon>Bacteria</taxon>
        <taxon>Pseudomonadati</taxon>
        <taxon>Bacteroidota</taxon>
        <taxon>Bacteroidia</taxon>
        <taxon>Marinilabiliales</taxon>
        <taxon>Prolixibacteraceae</taxon>
        <taxon>Draconibacterium</taxon>
    </lineage>
</organism>
<dbReference type="RefSeq" id="WP_343333916.1">
    <property type="nucleotide sequence ID" value="NZ_JAPOHD010000027.1"/>
</dbReference>
<gene>
    <name evidence="2" type="ORF">OU798_14620</name>
</gene>
<evidence type="ECO:0000256" key="1">
    <source>
        <dbReference type="SAM" id="Phobius"/>
    </source>
</evidence>
<evidence type="ECO:0000313" key="2">
    <source>
        <dbReference type="EMBL" id="MCY1721587.1"/>
    </source>
</evidence>
<feature type="transmembrane region" description="Helical" evidence="1">
    <location>
        <begin position="6"/>
        <end position="27"/>
    </location>
</feature>
<keyword evidence="1" id="KW-0812">Transmembrane</keyword>
<feature type="transmembrane region" description="Helical" evidence="1">
    <location>
        <begin position="65"/>
        <end position="83"/>
    </location>
</feature>
<feature type="transmembrane region" description="Helical" evidence="1">
    <location>
        <begin position="39"/>
        <end position="59"/>
    </location>
</feature>
<sequence>MGSFKGLAPIAAWMLRISMGIITYTWYFNQFLKFSFNSVYYFLIAGYVLFTVLLLAGGFSRNNTLTVLSALVLFGLSVTMMFINGFSVDVLMKHFTPAAIAVYFIARGNNG</sequence>
<name>A0A9X3J738_9BACT</name>
<dbReference type="EMBL" id="JAPOHD010000027">
    <property type="protein sequence ID" value="MCY1721587.1"/>
    <property type="molecule type" value="Genomic_DNA"/>
</dbReference>
<keyword evidence="3" id="KW-1185">Reference proteome</keyword>
<keyword evidence="1" id="KW-0472">Membrane</keyword>
<protein>
    <submittedName>
        <fullName evidence="2">Uncharacterized protein</fullName>
    </submittedName>
</protein>
<evidence type="ECO:0000313" key="3">
    <source>
        <dbReference type="Proteomes" id="UP001145087"/>
    </source>
</evidence>
<dbReference type="Proteomes" id="UP001145087">
    <property type="component" value="Unassembled WGS sequence"/>
</dbReference>
<dbReference type="AlphaFoldDB" id="A0A9X3J738"/>
<accession>A0A9X3J738</accession>
<comment type="caution">
    <text evidence="2">The sequence shown here is derived from an EMBL/GenBank/DDBJ whole genome shotgun (WGS) entry which is preliminary data.</text>
</comment>